<organism evidence="1 2">
    <name type="scientific">Enterococcus hermanniensis</name>
    <dbReference type="NCBI Taxonomy" id="249189"/>
    <lineage>
        <taxon>Bacteria</taxon>
        <taxon>Bacillati</taxon>
        <taxon>Bacillota</taxon>
        <taxon>Bacilli</taxon>
        <taxon>Lactobacillales</taxon>
        <taxon>Enterococcaceae</taxon>
        <taxon>Enterococcus</taxon>
    </lineage>
</organism>
<evidence type="ECO:0000313" key="2">
    <source>
        <dbReference type="Proteomes" id="UP000182077"/>
    </source>
</evidence>
<protein>
    <submittedName>
        <fullName evidence="1">Uncharacterized protein</fullName>
    </submittedName>
</protein>
<dbReference type="RefSeq" id="WP_071856503.1">
    <property type="nucleotide sequence ID" value="NZ_JBHSHK010000005.1"/>
</dbReference>
<comment type="caution">
    <text evidence="1">The sequence shown here is derived from an EMBL/GenBank/DDBJ whole genome shotgun (WGS) entry which is preliminary data.</text>
</comment>
<name>A0A1L8TS04_9ENTE</name>
<evidence type="ECO:0000313" key="1">
    <source>
        <dbReference type="EMBL" id="OJG46834.1"/>
    </source>
</evidence>
<dbReference type="OrthoDB" id="2199910at2"/>
<reference evidence="1 2" key="1">
    <citation type="submission" date="2014-12" db="EMBL/GenBank/DDBJ databases">
        <title>Draft genome sequences of 29 type strains of Enterococci.</title>
        <authorList>
            <person name="Zhong Z."/>
            <person name="Sun Z."/>
            <person name="Liu W."/>
            <person name="Zhang W."/>
            <person name="Zhang H."/>
        </authorList>
    </citation>
    <scope>NUCLEOTIDE SEQUENCE [LARGE SCALE GENOMIC DNA]</scope>
    <source>
        <strain evidence="1 2">DSM 17122</strain>
    </source>
</reference>
<gene>
    <name evidence="1" type="ORF">RV04_GL000081</name>
</gene>
<sequence length="199" mass="23675">MSYDFEIRPKWILTQWKAFVVNRNHLGDGNAKGYARLLFAALKELPKEDVLILSEKYYETEQGANFSYMHNGYRTYIPITDKVLADRRGISVLEYRKIRSKSEAKLQAIINRLRKEFIEIDADELEEYILGVGTIYLKDYKIISGNRADPDSYIFTQDRSKAKRFKQDSTQGRQLKMYLRLKKMEPRDEYIKFIDIWFD</sequence>
<accession>A0A1L8TS04</accession>
<proteinExistence type="predicted"/>
<dbReference type="Proteomes" id="UP000182077">
    <property type="component" value="Unassembled WGS sequence"/>
</dbReference>
<keyword evidence="2" id="KW-1185">Reference proteome</keyword>
<dbReference type="AlphaFoldDB" id="A0A1L8TS04"/>
<dbReference type="EMBL" id="JXKQ01000001">
    <property type="protein sequence ID" value="OJG46834.1"/>
    <property type="molecule type" value="Genomic_DNA"/>
</dbReference>